<proteinExistence type="predicted"/>
<dbReference type="Proteomes" id="UP000234881">
    <property type="component" value="Unassembled WGS sequence"/>
</dbReference>
<organism evidence="3 4">
    <name type="scientific">Cohaesibacter celericrescens</name>
    <dbReference type="NCBI Taxonomy" id="2067669"/>
    <lineage>
        <taxon>Bacteria</taxon>
        <taxon>Pseudomonadati</taxon>
        <taxon>Pseudomonadota</taxon>
        <taxon>Alphaproteobacteria</taxon>
        <taxon>Hyphomicrobiales</taxon>
        <taxon>Cohaesibacteraceae</taxon>
    </lineage>
</organism>
<feature type="domain" description="Cell wall hydrolase SleB" evidence="2">
    <location>
        <begin position="116"/>
        <end position="229"/>
    </location>
</feature>
<dbReference type="GO" id="GO:0016787">
    <property type="term" value="F:hydrolase activity"/>
    <property type="evidence" value="ECO:0007669"/>
    <property type="project" value="InterPro"/>
</dbReference>
<evidence type="ECO:0000259" key="2">
    <source>
        <dbReference type="Pfam" id="PF07486"/>
    </source>
</evidence>
<sequence length="233" mass="24669">MDGGAVMSASELVGVGLLGVAAFYGLKAYRQSQMNGVAVAAVPVTSAPAVSSGLSMPSFDLSWLSGAMDWTGSFVPAANASTTPISEVFDMPTSTATVSHDVLTLARTIYGEARSETQAGKEAVASVVLNRVKSPRWGSTIATVCLQPWQFSCWNVNDPNYPVIKDLQPRSSIAFDLCLSIAKRAASGQLRDNTNGADHYHANYIGSPSWLKASPNAVMTVQYGAHKFYRGIA</sequence>
<comment type="caution">
    <text evidence="3">The sequence shown here is derived from an EMBL/GenBank/DDBJ whole genome shotgun (WGS) entry which is preliminary data.</text>
</comment>
<feature type="transmembrane region" description="Helical" evidence="1">
    <location>
        <begin position="6"/>
        <end position="26"/>
    </location>
</feature>
<evidence type="ECO:0000313" key="3">
    <source>
        <dbReference type="EMBL" id="PLW75413.1"/>
    </source>
</evidence>
<accession>A0A2N5XLP6</accession>
<dbReference type="InterPro" id="IPR042047">
    <property type="entry name" value="SleB_dom1"/>
</dbReference>
<dbReference type="InterPro" id="IPR011105">
    <property type="entry name" value="Cell_wall_hydrolase_SleB"/>
</dbReference>
<dbReference type="AlphaFoldDB" id="A0A2N5XLP6"/>
<evidence type="ECO:0000313" key="4">
    <source>
        <dbReference type="Proteomes" id="UP000234881"/>
    </source>
</evidence>
<protein>
    <recommendedName>
        <fullName evidence="2">Cell wall hydrolase SleB domain-containing protein</fullName>
    </recommendedName>
</protein>
<keyword evidence="1" id="KW-0472">Membrane</keyword>
<evidence type="ECO:0000256" key="1">
    <source>
        <dbReference type="SAM" id="Phobius"/>
    </source>
</evidence>
<dbReference type="OrthoDB" id="5395100at2"/>
<keyword evidence="4" id="KW-1185">Reference proteome</keyword>
<dbReference type="Pfam" id="PF07486">
    <property type="entry name" value="Hydrolase_2"/>
    <property type="match status" value="1"/>
</dbReference>
<dbReference type="Gene3D" id="1.10.10.2520">
    <property type="entry name" value="Cell wall hydrolase SleB, domain 1"/>
    <property type="match status" value="1"/>
</dbReference>
<name>A0A2N5XLP6_9HYPH</name>
<dbReference type="EMBL" id="PKUQ01000052">
    <property type="protein sequence ID" value="PLW75413.1"/>
    <property type="molecule type" value="Genomic_DNA"/>
</dbReference>
<keyword evidence="1" id="KW-1133">Transmembrane helix</keyword>
<reference evidence="3 4" key="1">
    <citation type="submission" date="2018-01" db="EMBL/GenBank/DDBJ databases">
        <title>The draft genome sequence of Cohaesibacter sp. H1304.</title>
        <authorList>
            <person name="Wang N.-N."/>
            <person name="Du Z.-J."/>
        </authorList>
    </citation>
    <scope>NUCLEOTIDE SEQUENCE [LARGE SCALE GENOMIC DNA]</scope>
    <source>
        <strain evidence="3 4">H1304</strain>
    </source>
</reference>
<keyword evidence="1" id="KW-0812">Transmembrane</keyword>
<gene>
    <name evidence="3" type="ORF">C0081_20315</name>
</gene>